<dbReference type="AlphaFoldDB" id="A0A9N9TJR4"/>
<evidence type="ECO:0000313" key="2">
    <source>
        <dbReference type="Proteomes" id="UP001153712"/>
    </source>
</evidence>
<dbReference type="EMBL" id="OU900105">
    <property type="protein sequence ID" value="CAG9856552.1"/>
    <property type="molecule type" value="Genomic_DNA"/>
</dbReference>
<reference evidence="1" key="1">
    <citation type="submission" date="2022-01" db="EMBL/GenBank/DDBJ databases">
        <authorList>
            <person name="King R."/>
        </authorList>
    </citation>
    <scope>NUCLEOTIDE SEQUENCE</scope>
</reference>
<gene>
    <name evidence="1" type="ORF">PHYEVI_LOCUS2972</name>
</gene>
<keyword evidence="2" id="KW-1185">Reference proteome</keyword>
<sequence length="75" mass="7597">MLVRAPRLAKVHSNAAPVARPTGGYHAVEAATRRGRDGDGRSGGGARATETAIAVSDGHECAACGESELNISALQ</sequence>
<proteinExistence type="predicted"/>
<dbReference type="Proteomes" id="UP001153712">
    <property type="component" value="Chromosome 12"/>
</dbReference>
<name>A0A9N9TJR4_PHYSR</name>
<accession>A0A9N9TJR4</accession>
<protein>
    <submittedName>
        <fullName evidence="1">Uncharacterized protein</fullName>
    </submittedName>
</protein>
<evidence type="ECO:0000313" key="1">
    <source>
        <dbReference type="EMBL" id="CAG9856552.1"/>
    </source>
</evidence>
<organism evidence="1 2">
    <name type="scientific">Phyllotreta striolata</name>
    <name type="common">Striped flea beetle</name>
    <name type="synonym">Crioceris striolata</name>
    <dbReference type="NCBI Taxonomy" id="444603"/>
    <lineage>
        <taxon>Eukaryota</taxon>
        <taxon>Metazoa</taxon>
        <taxon>Ecdysozoa</taxon>
        <taxon>Arthropoda</taxon>
        <taxon>Hexapoda</taxon>
        <taxon>Insecta</taxon>
        <taxon>Pterygota</taxon>
        <taxon>Neoptera</taxon>
        <taxon>Endopterygota</taxon>
        <taxon>Coleoptera</taxon>
        <taxon>Polyphaga</taxon>
        <taxon>Cucujiformia</taxon>
        <taxon>Chrysomeloidea</taxon>
        <taxon>Chrysomelidae</taxon>
        <taxon>Galerucinae</taxon>
        <taxon>Alticini</taxon>
        <taxon>Phyllotreta</taxon>
    </lineage>
</organism>